<feature type="domain" description="GST C-terminal" evidence="1">
    <location>
        <begin position="1"/>
        <end position="110"/>
    </location>
</feature>
<accession>A0A974P697</accession>
<dbReference type="InterPro" id="IPR036282">
    <property type="entry name" value="Glutathione-S-Trfase_C_sf"/>
</dbReference>
<gene>
    <name evidence="2" type="ORF">JKL49_08575</name>
</gene>
<dbReference type="SUPFAM" id="SSF47616">
    <property type="entry name" value="GST C-terminal domain-like"/>
    <property type="match status" value="1"/>
</dbReference>
<dbReference type="InterPro" id="IPR010987">
    <property type="entry name" value="Glutathione-S-Trfase_C-like"/>
</dbReference>
<dbReference type="Pfam" id="PF00043">
    <property type="entry name" value="GST_C"/>
    <property type="match status" value="1"/>
</dbReference>
<dbReference type="EMBL" id="CP068570">
    <property type="protein sequence ID" value="QQZ51165.1"/>
    <property type="molecule type" value="Genomic_DNA"/>
</dbReference>
<proteinExistence type="predicted"/>
<dbReference type="Gene3D" id="1.20.1050.10">
    <property type="match status" value="1"/>
</dbReference>
<evidence type="ECO:0000259" key="1">
    <source>
        <dbReference type="PROSITE" id="PS50405"/>
    </source>
</evidence>
<protein>
    <submittedName>
        <fullName evidence="2">Glutathione S-transferase C-terminal domain-containing protein</fullName>
    </submittedName>
</protein>
<dbReference type="AlphaFoldDB" id="A0A974P697"/>
<evidence type="ECO:0000313" key="2">
    <source>
        <dbReference type="EMBL" id="QQZ51165.1"/>
    </source>
</evidence>
<name>A0A974P697_9CAUL</name>
<dbReference type="PROSITE" id="PS50405">
    <property type="entry name" value="GST_CTER"/>
    <property type="match status" value="1"/>
</dbReference>
<organism evidence="2">
    <name type="scientific">Phenylobacterium glaciei</name>
    <dbReference type="NCBI Taxonomy" id="2803784"/>
    <lineage>
        <taxon>Bacteria</taxon>
        <taxon>Pseudomonadati</taxon>
        <taxon>Pseudomonadota</taxon>
        <taxon>Alphaproteobacteria</taxon>
        <taxon>Caulobacterales</taxon>
        <taxon>Caulobacteraceae</taxon>
        <taxon>Phenylobacterium</taxon>
    </lineage>
</organism>
<dbReference type="InterPro" id="IPR004046">
    <property type="entry name" value="GST_C"/>
</dbReference>
<reference evidence="2" key="1">
    <citation type="submission" date="2021-01" db="EMBL/GenBank/DDBJ databases">
        <title>Genome sequence of Phenylobacterium sp. 20VBR1 isolated from a valley glaceir, Ny-Alesund, Svalbard.</title>
        <authorList>
            <person name="Thomas F.A."/>
            <person name="Krishnan K.P."/>
            <person name="Sinha R.K."/>
        </authorList>
    </citation>
    <scope>NUCLEOTIDE SEQUENCE</scope>
    <source>
        <strain evidence="2">20VBR1</strain>
    </source>
</reference>
<sequence>MWTRRIDLNICEPMANGFRAAEGRPLFESRMKLVGAEGASDLKAIAKDRLLWLDGQMSGDYVCGGRFTLADILLYGFLTFGATVGQPVPEEAKWVKGWMERVKARPSSAA</sequence>